<feature type="region of interest" description="Disordered" evidence="1">
    <location>
        <begin position="237"/>
        <end position="272"/>
    </location>
</feature>
<keyword evidence="3" id="KW-1185">Reference proteome</keyword>
<organism evidence="2 3">
    <name type="scientific">Trifolium medium</name>
    <dbReference type="NCBI Taxonomy" id="97028"/>
    <lineage>
        <taxon>Eukaryota</taxon>
        <taxon>Viridiplantae</taxon>
        <taxon>Streptophyta</taxon>
        <taxon>Embryophyta</taxon>
        <taxon>Tracheophyta</taxon>
        <taxon>Spermatophyta</taxon>
        <taxon>Magnoliopsida</taxon>
        <taxon>eudicotyledons</taxon>
        <taxon>Gunneridae</taxon>
        <taxon>Pentapetalae</taxon>
        <taxon>rosids</taxon>
        <taxon>fabids</taxon>
        <taxon>Fabales</taxon>
        <taxon>Fabaceae</taxon>
        <taxon>Papilionoideae</taxon>
        <taxon>50 kb inversion clade</taxon>
        <taxon>NPAAA clade</taxon>
        <taxon>Hologalegina</taxon>
        <taxon>IRL clade</taxon>
        <taxon>Trifolieae</taxon>
        <taxon>Trifolium</taxon>
    </lineage>
</organism>
<evidence type="ECO:0000313" key="2">
    <source>
        <dbReference type="EMBL" id="MCH86170.1"/>
    </source>
</evidence>
<comment type="caution">
    <text evidence="2">The sequence shown here is derived from an EMBL/GenBank/DDBJ whole genome shotgun (WGS) entry which is preliminary data.</text>
</comment>
<sequence length="313" mass="35258">DLKDFVVAQYSTHFAELQTILVVKTSLSEISDIKTFVIEHCSTHFDELTTIVREQQSSLDAIHGSLKMIEVVMCTKPTNDNHVEKQAKDSNHVITIDDSNPVITIEDDKNEEGDKNEEQDPTGSRGKRKSVSNDYDFELEKELANTDLVFSDGDYEYHADDMNKRICQTVNNLNMQIKQNVQIHVLPDAWTSVDNMGKSNDHSNPMRFSNSDFKRVSKDSITQDDIEELHGISKKLFESPFTTPPASSQPKRGSSSTKAKKAMTGSTSSGAKRYRSVLPKGIKWNFSVTSDMKLDLSELQALAYVYHPNKDKS</sequence>
<name>A0A392MF94_9FABA</name>
<protein>
    <submittedName>
        <fullName evidence="2">Uncharacterized protein</fullName>
    </submittedName>
</protein>
<dbReference type="EMBL" id="LXQA010009859">
    <property type="protein sequence ID" value="MCH86170.1"/>
    <property type="molecule type" value="Genomic_DNA"/>
</dbReference>
<proteinExistence type="predicted"/>
<dbReference type="AlphaFoldDB" id="A0A392MF94"/>
<feature type="non-terminal residue" evidence="2">
    <location>
        <position position="1"/>
    </location>
</feature>
<accession>A0A392MF94</accession>
<gene>
    <name evidence="2" type="ORF">A2U01_0007024</name>
</gene>
<reference evidence="2 3" key="1">
    <citation type="journal article" date="2018" name="Front. Plant Sci.">
        <title>Red Clover (Trifolium pratense) and Zigzag Clover (T. medium) - A Picture of Genomic Similarities and Differences.</title>
        <authorList>
            <person name="Dluhosova J."/>
            <person name="Istvanek J."/>
            <person name="Nedelnik J."/>
            <person name="Repkova J."/>
        </authorList>
    </citation>
    <scope>NUCLEOTIDE SEQUENCE [LARGE SCALE GENOMIC DNA]</scope>
    <source>
        <strain evidence="3">cv. 10/8</strain>
        <tissue evidence="2">Leaf</tissue>
    </source>
</reference>
<evidence type="ECO:0000256" key="1">
    <source>
        <dbReference type="SAM" id="MobiDB-lite"/>
    </source>
</evidence>
<feature type="compositionally biased region" description="Polar residues" evidence="1">
    <location>
        <begin position="240"/>
        <end position="257"/>
    </location>
</feature>
<evidence type="ECO:0000313" key="3">
    <source>
        <dbReference type="Proteomes" id="UP000265520"/>
    </source>
</evidence>
<dbReference type="Proteomes" id="UP000265520">
    <property type="component" value="Unassembled WGS sequence"/>
</dbReference>
<feature type="region of interest" description="Disordered" evidence="1">
    <location>
        <begin position="98"/>
        <end position="131"/>
    </location>
</feature>